<name>A0A6P2TM72_BURL3</name>
<dbReference type="RefSeq" id="WP_175042283.1">
    <property type="nucleotide sequence ID" value="NZ_CABVQI010000001.1"/>
</dbReference>
<evidence type="ECO:0000313" key="1">
    <source>
        <dbReference type="EMBL" id="VWC57528.1"/>
    </source>
</evidence>
<dbReference type="EMBL" id="CABVQI010000001">
    <property type="protein sequence ID" value="VWC57528.1"/>
    <property type="molecule type" value="Genomic_DNA"/>
</dbReference>
<protein>
    <submittedName>
        <fullName evidence="1">Uncharacterized protein</fullName>
    </submittedName>
</protein>
<sequence length="235" mass="25809">MVRRKIARLLGGFGKSLAGLLIVFSLSSVSYATGEGYGTQAFSDLFPLLGQLSDQNHPVDDQLKLSIDRVSNAFTRIEQELNARQNPPPPALAASIAAYRAPLQEALSATTPGDAAARLNDVDRDAELKWRYMVDSSGFSAFDHPLLVDVSVVTMRGDKEEPGYWVTCNPFRDSTRKDALFPFASETNHASLSLPPGHYRLQIYRGPQLILGRDIMVGQDATQSQKVVIDVAPYR</sequence>
<reference evidence="1 2" key="1">
    <citation type="submission" date="2019-09" db="EMBL/GenBank/DDBJ databases">
        <authorList>
            <person name="Depoorter E."/>
        </authorList>
    </citation>
    <scope>NUCLEOTIDE SEQUENCE [LARGE SCALE GENOMIC DNA]</scope>
    <source>
        <strain evidence="1">R-18112</strain>
    </source>
</reference>
<proteinExistence type="predicted"/>
<dbReference type="Proteomes" id="UP000494274">
    <property type="component" value="Unassembled WGS sequence"/>
</dbReference>
<dbReference type="AlphaFoldDB" id="A0A6P2TM72"/>
<organism evidence="1 2">
    <name type="scientific">Burkholderia lata (strain ATCC 17760 / DSM 23089 / LMG 22485 / NCIMB 9086 / R18194 / 383)</name>
    <dbReference type="NCBI Taxonomy" id="482957"/>
    <lineage>
        <taxon>Bacteria</taxon>
        <taxon>Pseudomonadati</taxon>
        <taxon>Pseudomonadota</taxon>
        <taxon>Betaproteobacteria</taxon>
        <taxon>Burkholderiales</taxon>
        <taxon>Burkholderiaceae</taxon>
        <taxon>Burkholderia</taxon>
        <taxon>Burkholderia cepacia complex</taxon>
    </lineage>
</organism>
<evidence type="ECO:0000313" key="2">
    <source>
        <dbReference type="Proteomes" id="UP000494274"/>
    </source>
</evidence>
<accession>A0A6P2TM72</accession>
<gene>
    <name evidence="1" type="ORF">BLA18112_00524</name>
</gene>